<evidence type="ECO:0000313" key="12">
    <source>
        <dbReference type="Proteomes" id="UP000317371"/>
    </source>
</evidence>
<dbReference type="GO" id="GO:0006605">
    <property type="term" value="P:protein targeting"/>
    <property type="evidence" value="ECO:0007669"/>
    <property type="project" value="UniProtKB-UniRule"/>
</dbReference>
<organism evidence="11 12">
    <name type="scientific">Litorilinea aerophila</name>
    <dbReference type="NCBI Taxonomy" id="1204385"/>
    <lineage>
        <taxon>Bacteria</taxon>
        <taxon>Bacillati</taxon>
        <taxon>Chloroflexota</taxon>
        <taxon>Caldilineae</taxon>
        <taxon>Caldilineales</taxon>
        <taxon>Caldilineaceae</taxon>
        <taxon>Litorilinea</taxon>
    </lineage>
</organism>
<evidence type="ECO:0000256" key="6">
    <source>
        <dbReference type="ARBA" id="ARBA00022989"/>
    </source>
</evidence>
<keyword evidence="3 9" id="KW-1003">Cell membrane</keyword>
<dbReference type="GO" id="GO:0015450">
    <property type="term" value="F:protein-transporting ATPase activity"/>
    <property type="evidence" value="ECO:0007669"/>
    <property type="project" value="InterPro"/>
</dbReference>
<keyword evidence="5 9" id="KW-0653">Protein transport</keyword>
<gene>
    <name evidence="9 11" type="primary">secF</name>
    <name evidence="11" type="ORF">FKZ61_05760</name>
</gene>
<dbReference type="HAMAP" id="MF_01464_B">
    <property type="entry name" value="SecF_B"/>
    <property type="match status" value="1"/>
</dbReference>
<dbReference type="SUPFAM" id="SSF82866">
    <property type="entry name" value="Multidrug efflux transporter AcrB transmembrane domain"/>
    <property type="match status" value="1"/>
</dbReference>
<comment type="subunit">
    <text evidence="9">Forms a complex with SecD. Part of the essential Sec protein translocation apparatus which comprises SecA, SecYEG and auxiliary proteins SecDF. Other proteins may also be involved.</text>
</comment>
<evidence type="ECO:0000256" key="3">
    <source>
        <dbReference type="ARBA" id="ARBA00022475"/>
    </source>
</evidence>
<dbReference type="GO" id="GO:0043952">
    <property type="term" value="P:protein transport by the Sec complex"/>
    <property type="evidence" value="ECO:0007669"/>
    <property type="project" value="UniProtKB-UniRule"/>
</dbReference>
<evidence type="ECO:0000256" key="8">
    <source>
        <dbReference type="ARBA" id="ARBA00023136"/>
    </source>
</evidence>
<feature type="transmembrane region" description="Helical" evidence="9">
    <location>
        <begin position="280"/>
        <end position="305"/>
    </location>
</feature>
<dbReference type="InterPro" id="IPR022646">
    <property type="entry name" value="SecD/SecF_CS"/>
</dbReference>
<evidence type="ECO:0000313" key="11">
    <source>
        <dbReference type="EMBL" id="TQE96767.1"/>
    </source>
</evidence>
<dbReference type="GO" id="GO:0065002">
    <property type="term" value="P:intracellular protein transmembrane transport"/>
    <property type="evidence" value="ECO:0007669"/>
    <property type="project" value="UniProtKB-UniRule"/>
</dbReference>
<proteinExistence type="inferred from homology"/>
<evidence type="ECO:0000256" key="2">
    <source>
        <dbReference type="ARBA" id="ARBA00022448"/>
    </source>
</evidence>
<feature type="transmembrane region" description="Helical" evidence="9">
    <location>
        <begin position="203"/>
        <end position="224"/>
    </location>
</feature>
<evidence type="ECO:0000256" key="4">
    <source>
        <dbReference type="ARBA" id="ARBA00022692"/>
    </source>
</evidence>
<dbReference type="EMBL" id="VIGC01000006">
    <property type="protein sequence ID" value="TQE96767.1"/>
    <property type="molecule type" value="Genomic_DNA"/>
</dbReference>
<evidence type="ECO:0000256" key="1">
    <source>
        <dbReference type="ARBA" id="ARBA00004651"/>
    </source>
</evidence>
<dbReference type="InterPro" id="IPR005665">
    <property type="entry name" value="SecF_bac"/>
</dbReference>
<dbReference type="InterPro" id="IPR048634">
    <property type="entry name" value="SecD_SecF_C"/>
</dbReference>
<accession>A0A540VJ32</accession>
<evidence type="ECO:0000256" key="7">
    <source>
        <dbReference type="ARBA" id="ARBA00023010"/>
    </source>
</evidence>
<evidence type="ECO:0000256" key="9">
    <source>
        <dbReference type="HAMAP-Rule" id="MF_01464"/>
    </source>
</evidence>
<dbReference type="InterPro" id="IPR022813">
    <property type="entry name" value="SecD/SecF_arch_bac"/>
</dbReference>
<dbReference type="PRINTS" id="PR01755">
    <property type="entry name" value="SECFTRNLCASE"/>
</dbReference>
<dbReference type="Pfam" id="PF02355">
    <property type="entry name" value="SecD_SecF_C"/>
    <property type="match status" value="1"/>
</dbReference>
<reference evidence="11 12" key="1">
    <citation type="submission" date="2019-06" db="EMBL/GenBank/DDBJ databases">
        <title>Genome sequence of Litorilinea aerophila BAA-2444.</title>
        <authorList>
            <person name="Maclea K.S."/>
            <person name="Maurais E.G."/>
            <person name="Iannazzi L.C."/>
        </authorList>
    </citation>
    <scope>NUCLEOTIDE SEQUENCE [LARGE SCALE GENOMIC DNA]</scope>
    <source>
        <strain evidence="11 12">ATCC BAA-2444</strain>
    </source>
</reference>
<feature type="transmembrane region" description="Helical" evidence="9">
    <location>
        <begin position="142"/>
        <end position="162"/>
    </location>
</feature>
<evidence type="ECO:0000259" key="10">
    <source>
        <dbReference type="Pfam" id="PF02355"/>
    </source>
</evidence>
<feature type="transmembrane region" description="Helical" evidence="9">
    <location>
        <begin position="21"/>
        <end position="43"/>
    </location>
</feature>
<keyword evidence="6 9" id="KW-1133">Transmembrane helix</keyword>
<comment type="caution">
    <text evidence="11">The sequence shown here is derived from an EMBL/GenBank/DDBJ whole genome shotgun (WGS) entry which is preliminary data.</text>
</comment>
<dbReference type="Gene3D" id="1.20.1640.10">
    <property type="entry name" value="Multidrug efflux transporter AcrB transmembrane domain"/>
    <property type="match status" value="1"/>
</dbReference>
<evidence type="ECO:0000256" key="5">
    <source>
        <dbReference type="ARBA" id="ARBA00022927"/>
    </source>
</evidence>
<dbReference type="AlphaFoldDB" id="A0A540VJ32"/>
<comment type="subcellular location">
    <subcellularLocation>
        <location evidence="1 9">Cell membrane</location>
        <topology evidence="1 9">Multi-pass membrane protein</topology>
    </subcellularLocation>
</comment>
<dbReference type="Pfam" id="PF07549">
    <property type="entry name" value="Sec_GG"/>
    <property type="match status" value="1"/>
</dbReference>
<comment type="function">
    <text evidence="9">Part of the Sec protein translocase complex. Interacts with the SecYEG preprotein conducting channel. SecDF uses the proton motive force (PMF) to complete protein translocation after the ATP-dependent function of SecA.</text>
</comment>
<dbReference type="Proteomes" id="UP000317371">
    <property type="component" value="Unassembled WGS sequence"/>
</dbReference>
<feature type="transmembrane region" description="Helical" evidence="9">
    <location>
        <begin position="174"/>
        <end position="197"/>
    </location>
</feature>
<dbReference type="NCBIfam" id="TIGR00966">
    <property type="entry name" value="transloc_SecF"/>
    <property type="match status" value="1"/>
</dbReference>
<sequence length="328" mass="36133">MSLSIQIRETERMYAIVERRGLWFTISALFILPGIIFMIWSMATHGTPLPLSIDFTGGTLWEIRFSEPVAPADVRKIFVDAGFTDTAAFNVEDDRTVQVKLKSIDIETKTQLAEALTARFGPFEERLYRSIGPTMGSEVSRAALIAVVVASVLILIYIAGAFRQVSHPLRYGTCAVIALVHDVLVTISFIGVMNLIAGWEVDALFLTAILTVIGFSVNDTIVVFDRIRENLRRYRNERFATVTNRSLIETLQRSIATQVTVLLVLVAILVLGGASLRQFMATMMVGMISGTYSSIFNATALLVAWEEGSLLHKGNDTAPLADGRQVLA</sequence>
<feature type="domain" description="Protein export membrane protein SecD/SecF C-terminal" evidence="10">
    <location>
        <begin position="122"/>
        <end position="307"/>
    </location>
</feature>
<keyword evidence="7 9" id="KW-0811">Translocation</keyword>
<dbReference type="InParanoid" id="A0A540VJ32"/>
<feature type="transmembrane region" description="Helical" evidence="9">
    <location>
        <begin position="255"/>
        <end position="274"/>
    </location>
</feature>
<name>A0A540VJ32_9CHLR</name>
<comment type="similarity">
    <text evidence="9">Belongs to the SecD/SecF family. SecF subfamily.</text>
</comment>
<dbReference type="PANTHER" id="PTHR30081:SF8">
    <property type="entry name" value="PROTEIN TRANSLOCASE SUBUNIT SECF"/>
    <property type="match status" value="1"/>
</dbReference>
<protein>
    <recommendedName>
        <fullName evidence="9">Protein-export membrane protein SecF</fullName>
    </recommendedName>
</protein>
<keyword evidence="12" id="KW-1185">Reference proteome</keyword>
<keyword evidence="4 9" id="KW-0812">Transmembrane</keyword>
<dbReference type="InterPro" id="IPR022645">
    <property type="entry name" value="SecD/SecF_bac"/>
</dbReference>
<dbReference type="PANTHER" id="PTHR30081">
    <property type="entry name" value="PROTEIN-EXPORT MEMBRANE PROTEIN SEC"/>
    <property type="match status" value="1"/>
</dbReference>
<keyword evidence="2 9" id="KW-0813">Transport</keyword>
<keyword evidence="8 9" id="KW-0472">Membrane</keyword>
<dbReference type="GO" id="GO:0005886">
    <property type="term" value="C:plasma membrane"/>
    <property type="evidence" value="ECO:0007669"/>
    <property type="project" value="UniProtKB-SubCell"/>
</dbReference>